<keyword evidence="7" id="KW-1185">Reference proteome</keyword>
<dbReference type="EMBL" id="RHLC01000033">
    <property type="protein sequence ID" value="TPP47766.1"/>
    <property type="molecule type" value="Genomic_DNA"/>
</dbReference>
<dbReference type="RefSeq" id="XP_003859564.1">
    <property type="nucleotide sequence ID" value="XM_003859516.1"/>
</dbReference>
<feature type="compositionally biased region" description="Polar residues" evidence="2">
    <location>
        <begin position="50"/>
        <end position="62"/>
    </location>
</feature>
<dbReference type="VEuPathDB" id="TriTrypDB:LdBPK_150390.1"/>
<evidence type="ECO:0000313" key="6">
    <source>
        <dbReference type="Proteomes" id="UP000008980"/>
    </source>
</evidence>
<dbReference type="OrthoDB" id="266440at2759"/>
<reference evidence="6" key="3">
    <citation type="submission" date="2011-02" db="EMBL/GenBank/DDBJ databases">
        <title>Whole genome sequencing of Leishmania donovani clinical lines reveals dynamic variation related to drug resistance.</title>
        <authorList>
            <person name="Downing T."/>
            <person name="Imamura H."/>
            <person name="Sanders M."/>
            <person name="Decuypere S."/>
            <person name="Hertz-Fowler C."/>
            <person name="Clark T.G."/>
            <person name="Rijal S."/>
            <person name="Sundar S."/>
            <person name="Quail M.A."/>
            <person name="De Doncker S."/>
            <person name="Maes I."/>
            <person name="Vanaerschot M."/>
            <person name="Stark O."/>
            <person name="Schonian G."/>
            <person name="Dujardin J.C."/>
            <person name="Berriman M."/>
        </authorList>
    </citation>
    <scope>NUCLEOTIDE SEQUENCE [LARGE SCALE GENOMIC DNA]</scope>
    <source>
        <strain evidence="6">BPK282A1</strain>
    </source>
</reference>
<evidence type="ECO:0000313" key="7">
    <source>
        <dbReference type="Proteomes" id="UP000274082"/>
    </source>
</evidence>
<dbReference type="AlphaFoldDB" id="A0A3Q8IIM0"/>
<protein>
    <submittedName>
        <fullName evidence="3">Uncharacterized protein</fullName>
    </submittedName>
</protein>
<name>A0A3Q8IIM0_LEIDO</name>
<accession>A0A3Q8IIM0</accession>
<reference evidence="3 7" key="4">
    <citation type="journal article" date="2018" name="Sci. Rep.">
        <title>A complete Leishmania donovani reference genome identifies novel genetic variations associated with virulence.</title>
        <authorList>
            <person name="Lypaczewski P."/>
            <person name="Hoshizaki J."/>
            <person name="Zhang W.-W."/>
            <person name="McCall L.-I."/>
            <person name="Torcivia-Rodriguez J."/>
            <person name="Simonyan V."/>
            <person name="Kaur A."/>
            <person name="Dewar K."/>
            <person name="Matlashewski G."/>
        </authorList>
    </citation>
    <scope>NUCLEOTIDE SEQUENCE [LARGE SCALE GENOMIC DNA]</scope>
    <source>
        <strain evidence="3 7">LdCL</strain>
    </source>
</reference>
<evidence type="ECO:0000313" key="3">
    <source>
        <dbReference type="EMBL" id="AYU77450.1"/>
    </source>
</evidence>
<dbReference type="Proteomes" id="UP000008980">
    <property type="component" value="Chromosome 15"/>
</dbReference>
<reference evidence="5" key="5">
    <citation type="submission" date="2019-02" db="EMBL/GenBank/DDBJ databases">
        <title>FDA dAtabase for Regulatory Grade micrObial Sequences (FDA-ARGOS): Supporting development and validation of Infectious Disease Dx tests.</title>
        <authorList>
            <person name="Duncan R."/>
            <person name="Fisher C."/>
            <person name="Tallon L.J."/>
            <person name="Sadzewicz L."/>
            <person name="Sengamalay N."/>
            <person name="Ott S."/>
            <person name="Godinez A."/>
            <person name="Nagaraj S."/>
            <person name="Nadendla S."/>
            <person name="Sichtig H."/>
        </authorList>
    </citation>
    <scope>NUCLEOTIDE SEQUENCE</scope>
    <source>
        <strain evidence="5">FDAARGOS_361</strain>
    </source>
</reference>
<evidence type="ECO:0000256" key="2">
    <source>
        <dbReference type="SAM" id="MobiDB-lite"/>
    </source>
</evidence>
<reference evidence="4" key="2">
    <citation type="submission" date="2011-01" db="EMBL/GenBank/DDBJ databases">
        <authorList>
            <person name="Zhao B.P."/>
            <person name="Ren Z.A."/>
            <person name="Li C.D."/>
        </authorList>
    </citation>
    <scope>NUCLEOTIDE SEQUENCE</scope>
    <source>
        <strain evidence="4">BPK282A1</strain>
    </source>
</reference>
<dbReference type="VEuPathDB" id="TriTrypDB:LdCL_150008800"/>
<evidence type="ECO:0000313" key="5">
    <source>
        <dbReference type="EMBL" id="TPP47766.1"/>
    </source>
</evidence>
<dbReference type="Proteomes" id="UP000274082">
    <property type="component" value="Chromosome 15"/>
</dbReference>
<dbReference type="VEuPathDB" id="TriTrypDB:LDHU3_15.0490"/>
<proteinExistence type="predicted"/>
<evidence type="ECO:0000313" key="4">
    <source>
        <dbReference type="EMBL" id="CBZ32856.1"/>
    </source>
</evidence>
<feature type="coiled-coil region" evidence="1">
    <location>
        <begin position="463"/>
        <end position="490"/>
    </location>
</feature>
<dbReference type="EMBL" id="FR799602">
    <property type="protein sequence ID" value="CBZ32856.1"/>
    <property type="molecule type" value="Genomic_DNA"/>
</dbReference>
<gene>
    <name evidence="5" type="ORF">CGC21_1740</name>
    <name evidence="4" type="ORF">LDBPK_150390</name>
    <name evidence="3" type="ORF">LdCL_150008800</name>
</gene>
<dbReference type="OMA" id="GARDMVC"/>
<evidence type="ECO:0000256" key="1">
    <source>
        <dbReference type="SAM" id="Coils"/>
    </source>
</evidence>
<feature type="region of interest" description="Disordered" evidence="2">
    <location>
        <begin position="354"/>
        <end position="415"/>
    </location>
</feature>
<dbReference type="KEGG" id="ldo:LDBPK_150390"/>
<feature type="compositionally biased region" description="Basic and acidic residues" evidence="2">
    <location>
        <begin position="77"/>
        <end position="91"/>
    </location>
</feature>
<feature type="region of interest" description="Disordered" evidence="2">
    <location>
        <begin position="279"/>
        <end position="305"/>
    </location>
</feature>
<feature type="compositionally biased region" description="Basic residues" evidence="2">
    <location>
        <begin position="402"/>
        <end position="414"/>
    </location>
</feature>
<feature type="region of interest" description="Disordered" evidence="2">
    <location>
        <begin position="22"/>
        <end position="153"/>
    </location>
</feature>
<accession>E9BC80</accession>
<reference evidence="4 6" key="1">
    <citation type="journal article" date="2011" name="Genome Res.">
        <title>Whole genome sequencing of multiple Leishmania donovani clinical isolates provides insights into population structure and mechanisms of drug resistance.</title>
        <authorList>
            <person name="Downing T."/>
            <person name="Imamura H."/>
            <person name="Decuypere S."/>
            <person name="Clark T.G."/>
            <person name="Coombs G.H."/>
            <person name="Cotton J.A."/>
            <person name="Hilley J.D."/>
            <person name="de Doncker S."/>
            <person name="Maes I."/>
            <person name="Mottram J.C."/>
            <person name="Quail M.A."/>
            <person name="Rijal S."/>
            <person name="Sanders M."/>
            <person name="Schonian G."/>
            <person name="Stark O."/>
            <person name="Sundar S."/>
            <person name="Vanaerschot M."/>
            <person name="Hertz-Fowler C."/>
            <person name="Dujardin J.C."/>
            <person name="Berriman M."/>
        </authorList>
    </citation>
    <scope>NUCLEOTIDE SEQUENCE [LARGE SCALE GENOMIC DNA]</scope>
    <source>
        <strain evidence="4 6">BPK282A1</strain>
    </source>
</reference>
<organism evidence="3 7">
    <name type="scientific">Leishmania donovani</name>
    <dbReference type="NCBI Taxonomy" id="5661"/>
    <lineage>
        <taxon>Eukaryota</taxon>
        <taxon>Discoba</taxon>
        <taxon>Euglenozoa</taxon>
        <taxon>Kinetoplastea</taxon>
        <taxon>Metakinetoplastina</taxon>
        <taxon>Trypanosomatida</taxon>
        <taxon>Trypanosomatidae</taxon>
        <taxon>Leishmaniinae</taxon>
        <taxon>Leishmania</taxon>
    </lineage>
</organism>
<dbReference type="EMBL" id="CP029514">
    <property type="protein sequence ID" value="AYU77450.1"/>
    <property type="molecule type" value="Genomic_DNA"/>
</dbReference>
<keyword evidence="1" id="KW-0175">Coiled coil</keyword>
<dbReference type="GeneID" id="13392916"/>
<feature type="compositionally biased region" description="Polar residues" evidence="2">
    <location>
        <begin position="292"/>
        <end position="305"/>
    </location>
</feature>
<sequence length="494" mass="54535">MSSEVEELLARHQRRFAVYEEFLRTDNKTLPPPPRSPSPQQREQQRQHQTAPSEAVLSTHSVSGRDAHYVSGTSAGDHNEERVGRSRDRGGHSSPGARAPKTATTSTTSVADVARAIAAHGSPVEPTRSYASIEAGTPPSLQRRSTSRSPCDAHTTAAATSVARHRTSAGELDDIDYLIGERLRSAGRYRLALTPDAAYIKSQAWALRRDQVKEALRREQEDAKLRECTFRPQLGPAAMEGTRDAEAASNGSGGHCPDVGAVKVSVTEDPGVSQHLARLEKARRHRRETETRLNGSNAHHWTSRSTVPHEFQLGLRVAESIPSLRKPYMPITSLGGDLSTATSLQRHEREEIVKRASAAQRRRSFSSAPPSHVRDRRGSRPRSPLPTTTDAARRSVNGEQKKPRRQKGLPRTRQRFFSSTTLIPDAAHGEAYAPEPQRSCLEVGARDMVCYLTNQLTHKDAIIQEQVENLERLHRELDAAMETLHQIASLGASR</sequence>
<dbReference type="Proteomes" id="UP000318447">
    <property type="component" value="Unassembled WGS sequence"/>
</dbReference>
<feature type="compositionally biased region" description="Polar residues" evidence="2">
    <location>
        <begin position="139"/>
        <end position="149"/>
    </location>
</feature>
<feature type="compositionally biased region" description="Low complexity" evidence="2">
    <location>
        <begin position="97"/>
        <end position="116"/>
    </location>
</feature>